<evidence type="ECO:0000313" key="1">
    <source>
        <dbReference type="EMBL" id="KAI7738399.1"/>
    </source>
</evidence>
<accession>A0AAD5GEE3</accession>
<gene>
    <name evidence="1" type="ORF">M8C21_021529</name>
</gene>
<dbReference type="EMBL" id="JAMZMK010008818">
    <property type="protein sequence ID" value="KAI7738399.1"/>
    <property type="molecule type" value="Genomic_DNA"/>
</dbReference>
<feature type="non-terminal residue" evidence="1">
    <location>
        <position position="1"/>
    </location>
</feature>
<reference evidence="1" key="1">
    <citation type="submission" date="2022-06" db="EMBL/GenBank/DDBJ databases">
        <title>Uncovering the hologenomic basis of an extraordinary plant invasion.</title>
        <authorList>
            <person name="Bieker V.C."/>
            <person name="Martin M.D."/>
            <person name="Gilbert T."/>
            <person name="Hodgins K."/>
            <person name="Battlay P."/>
            <person name="Petersen B."/>
            <person name="Wilson J."/>
        </authorList>
    </citation>
    <scope>NUCLEOTIDE SEQUENCE</scope>
    <source>
        <strain evidence="1">AA19_3_7</strain>
        <tissue evidence="1">Leaf</tissue>
    </source>
</reference>
<feature type="non-terminal residue" evidence="1">
    <location>
        <position position="220"/>
    </location>
</feature>
<proteinExistence type="predicted"/>
<keyword evidence="2" id="KW-1185">Reference proteome</keyword>
<dbReference type="AlphaFoldDB" id="A0AAD5GEE3"/>
<protein>
    <submittedName>
        <fullName evidence="1">Uncharacterized protein</fullName>
    </submittedName>
</protein>
<comment type="caution">
    <text evidence="1">The sequence shown here is derived from an EMBL/GenBank/DDBJ whole genome shotgun (WGS) entry which is preliminary data.</text>
</comment>
<evidence type="ECO:0000313" key="2">
    <source>
        <dbReference type="Proteomes" id="UP001206925"/>
    </source>
</evidence>
<name>A0AAD5GEE3_AMBAR</name>
<organism evidence="1 2">
    <name type="scientific">Ambrosia artemisiifolia</name>
    <name type="common">Common ragweed</name>
    <dbReference type="NCBI Taxonomy" id="4212"/>
    <lineage>
        <taxon>Eukaryota</taxon>
        <taxon>Viridiplantae</taxon>
        <taxon>Streptophyta</taxon>
        <taxon>Embryophyta</taxon>
        <taxon>Tracheophyta</taxon>
        <taxon>Spermatophyta</taxon>
        <taxon>Magnoliopsida</taxon>
        <taxon>eudicotyledons</taxon>
        <taxon>Gunneridae</taxon>
        <taxon>Pentapetalae</taxon>
        <taxon>asterids</taxon>
        <taxon>campanulids</taxon>
        <taxon>Asterales</taxon>
        <taxon>Asteraceae</taxon>
        <taxon>Asteroideae</taxon>
        <taxon>Heliantheae alliance</taxon>
        <taxon>Heliantheae</taxon>
        <taxon>Ambrosia</taxon>
    </lineage>
</organism>
<dbReference type="Proteomes" id="UP001206925">
    <property type="component" value="Unassembled WGS sequence"/>
</dbReference>
<sequence length="220" mass="24820">FSHFHRPFSIQRTFLIHVHYVFNCLLKNINCHPGTLHLPTSISIPANPDTSRERIERRERRMFFDPRFSAYAYVGERRGRDDGKEKKGTNCFAEIGRIHLHKYPITTVAAIACKYEHLGSKSCKGGGLMAGKGNNCDSASLLCYEEGMQHPSLMIVDPTKNDVVCTSSVGSQPIWARIKAMPLQLAKKLVIKLPNQIAFEVDQVVVGAFMSFYPEFRFAA</sequence>